<keyword evidence="2" id="KW-1185">Reference proteome</keyword>
<sequence>MRWNKPTLRNNLHDLLGRDKPSSTAWVRNQGLEEVRRAMLQSLAGMTGSDVARMNMRLRYAGDIEALWFLRTDLFSTLVPLRGEHGARGVIDQVTQLFQGQLPRALRPAQAL</sequence>
<protein>
    <submittedName>
        <fullName evidence="1">Uncharacterized protein</fullName>
    </submittedName>
</protein>
<proteinExistence type="predicted"/>
<reference evidence="2" key="1">
    <citation type="journal article" date="2019" name="Int. J. Syst. Evol. Microbiol.">
        <title>The Global Catalogue of Microorganisms (GCM) 10K type strain sequencing project: providing services to taxonomists for standard genome sequencing and annotation.</title>
        <authorList>
            <consortium name="The Broad Institute Genomics Platform"/>
            <consortium name="The Broad Institute Genome Sequencing Center for Infectious Disease"/>
            <person name="Wu L."/>
            <person name="Ma J."/>
        </authorList>
    </citation>
    <scope>NUCLEOTIDE SEQUENCE [LARGE SCALE GENOMIC DNA]</scope>
    <source>
        <strain evidence="2">CCUG 2113</strain>
    </source>
</reference>
<dbReference type="Proteomes" id="UP001595693">
    <property type="component" value="Unassembled WGS sequence"/>
</dbReference>
<evidence type="ECO:0000313" key="1">
    <source>
        <dbReference type="EMBL" id="MFC3937090.1"/>
    </source>
</evidence>
<name>A0ABV8DGH6_9BURK</name>
<gene>
    <name evidence="1" type="ORF">ACFOW3_20930</name>
</gene>
<organism evidence="1 2">
    <name type="scientific">Acidovorax facilis</name>
    <dbReference type="NCBI Taxonomy" id="12917"/>
    <lineage>
        <taxon>Bacteria</taxon>
        <taxon>Pseudomonadati</taxon>
        <taxon>Pseudomonadota</taxon>
        <taxon>Betaproteobacteria</taxon>
        <taxon>Burkholderiales</taxon>
        <taxon>Comamonadaceae</taxon>
        <taxon>Acidovorax</taxon>
    </lineage>
</organism>
<evidence type="ECO:0000313" key="2">
    <source>
        <dbReference type="Proteomes" id="UP001595693"/>
    </source>
</evidence>
<dbReference type="EMBL" id="JBHSAJ010000062">
    <property type="protein sequence ID" value="MFC3937090.1"/>
    <property type="molecule type" value="Genomic_DNA"/>
</dbReference>
<dbReference type="RefSeq" id="WP_055393833.1">
    <property type="nucleotide sequence ID" value="NZ_JAMXAX010000011.1"/>
</dbReference>
<comment type="caution">
    <text evidence="1">The sequence shown here is derived from an EMBL/GenBank/DDBJ whole genome shotgun (WGS) entry which is preliminary data.</text>
</comment>
<accession>A0ABV8DGH6</accession>